<evidence type="ECO:0000256" key="2">
    <source>
        <dbReference type="ARBA" id="ARBA00008328"/>
    </source>
</evidence>
<keyword evidence="3" id="KW-0813">Transport</keyword>
<dbReference type="GO" id="GO:0012505">
    <property type="term" value="C:endomembrane system"/>
    <property type="evidence" value="ECO:0007669"/>
    <property type="project" value="UniProtKB-SubCell"/>
</dbReference>
<keyword evidence="6 9" id="KW-1133">Transmembrane helix</keyword>
<comment type="similarity">
    <text evidence="2">Belongs to the V-ATPase e1/e2 subunit family.</text>
</comment>
<evidence type="ECO:0000256" key="1">
    <source>
        <dbReference type="ARBA" id="ARBA00004127"/>
    </source>
</evidence>
<comment type="caution">
    <text evidence="11">The sequence shown here is derived from an EMBL/GenBank/DDBJ whole genome shotgun (WGS) entry which is preliminary data.</text>
</comment>
<dbReference type="GO" id="GO:0000220">
    <property type="term" value="C:vacuolar proton-transporting V-type ATPase, V0 domain"/>
    <property type="evidence" value="ECO:0007669"/>
    <property type="project" value="TreeGrafter"/>
</dbReference>
<gene>
    <name evidence="11" type="ORF">CPB83DRAFT_844742</name>
</gene>
<keyword evidence="4 9" id="KW-0812">Transmembrane</keyword>
<dbReference type="GO" id="GO:0007035">
    <property type="term" value="P:vacuolar acidification"/>
    <property type="evidence" value="ECO:0007669"/>
    <property type="project" value="TreeGrafter"/>
</dbReference>
<dbReference type="PANTHER" id="PTHR12263">
    <property type="entry name" value="VACUOLAR ATP SYNTHASE SUBUNIT H"/>
    <property type="match status" value="1"/>
</dbReference>
<evidence type="ECO:0000256" key="3">
    <source>
        <dbReference type="ARBA" id="ARBA00022448"/>
    </source>
</evidence>
<name>A0A9P6EQ08_9AGAR</name>
<evidence type="ECO:0000256" key="8">
    <source>
        <dbReference type="ARBA" id="ARBA00023136"/>
    </source>
</evidence>
<dbReference type="Proteomes" id="UP000807306">
    <property type="component" value="Unassembled WGS sequence"/>
</dbReference>
<sequence length="69" mass="7516">MPSTLPLIILFAVSAGLMTASALFTPKGPNQVTIRTGLMLTFACCYLIWAITYLAQLHPLMVPQHVAKE</sequence>
<proteinExistence type="inferred from homology"/>
<evidence type="ECO:0000313" key="12">
    <source>
        <dbReference type="Proteomes" id="UP000807306"/>
    </source>
</evidence>
<keyword evidence="10" id="KW-0732">Signal</keyword>
<keyword evidence="5" id="KW-0375">Hydrogen ion transport</keyword>
<dbReference type="Pfam" id="PF05493">
    <property type="entry name" value="ATP_synt_H"/>
    <property type="match status" value="1"/>
</dbReference>
<dbReference type="GO" id="GO:0046961">
    <property type="term" value="F:proton-transporting ATPase activity, rotational mechanism"/>
    <property type="evidence" value="ECO:0007669"/>
    <property type="project" value="InterPro"/>
</dbReference>
<evidence type="ECO:0000256" key="6">
    <source>
        <dbReference type="ARBA" id="ARBA00022989"/>
    </source>
</evidence>
<dbReference type="PANTHER" id="PTHR12263:SF0">
    <property type="entry name" value="V-TYPE PROTON ATPASE SUBUNIT"/>
    <property type="match status" value="1"/>
</dbReference>
<feature type="transmembrane region" description="Helical" evidence="9">
    <location>
        <begin position="32"/>
        <end position="55"/>
    </location>
</feature>
<keyword evidence="8 9" id="KW-0472">Membrane</keyword>
<organism evidence="11 12">
    <name type="scientific">Crepidotus variabilis</name>
    <dbReference type="NCBI Taxonomy" id="179855"/>
    <lineage>
        <taxon>Eukaryota</taxon>
        <taxon>Fungi</taxon>
        <taxon>Dikarya</taxon>
        <taxon>Basidiomycota</taxon>
        <taxon>Agaricomycotina</taxon>
        <taxon>Agaricomycetes</taxon>
        <taxon>Agaricomycetidae</taxon>
        <taxon>Agaricales</taxon>
        <taxon>Agaricineae</taxon>
        <taxon>Crepidotaceae</taxon>
        <taxon>Crepidotus</taxon>
    </lineage>
</organism>
<dbReference type="AlphaFoldDB" id="A0A9P6EQ08"/>
<evidence type="ECO:0000256" key="7">
    <source>
        <dbReference type="ARBA" id="ARBA00023065"/>
    </source>
</evidence>
<evidence type="ECO:0000256" key="5">
    <source>
        <dbReference type="ARBA" id="ARBA00022781"/>
    </source>
</evidence>
<accession>A0A9P6EQ08</accession>
<dbReference type="OrthoDB" id="1508846at2759"/>
<comment type="subcellular location">
    <subcellularLocation>
        <location evidence="1">Endomembrane system</location>
        <topology evidence="1">Multi-pass membrane protein</topology>
    </subcellularLocation>
</comment>
<protein>
    <submittedName>
        <fullName evidence="11">ATPase, V0 complex, subunit E1/e2</fullName>
    </submittedName>
</protein>
<keyword evidence="7" id="KW-0406">Ion transport</keyword>
<evidence type="ECO:0000313" key="11">
    <source>
        <dbReference type="EMBL" id="KAF9533906.1"/>
    </source>
</evidence>
<evidence type="ECO:0000256" key="9">
    <source>
        <dbReference type="SAM" id="Phobius"/>
    </source>
</evidence>
<dbReference type="EMBL" id="MU157827">
    <property type="protein sequence ID" value="KAF9533906.1"/>
    <property type="molecule type" value="Genomic_DNA"/>
</dbReference>
<feature type="signal peptide" evidence="10">
    <location>
        <begin position="1"/>
        <end position="22"/>
    </location>
</feature>
<evidence type="ECO:0000256" key="4">
    <source>
        <dbReference type="ARBA" id="ARBA00022692"/>
    </source>
</evidence>
<dbReference type="InterPro" id="IPR008389">
    <property type="entry name" value="ATPase_V0-cplx_e1/e2_su"/>
</dbReference>
<reference evidence="11" key="1">
    <citation type="submission" date="2020-11" db="EMBL/GenBank/DDBJ databases">
        <authorList>
            <consortium name="DOE Joint Genome Institute"/>
            <person name="Ahrendt S."/>
            <person name="Riley R."/>
            <person name="Andreopoulos W."/>
            <person name="Labutti K."/>
            <person name="Pangilinan J."/>
            <person name="Ruiz-Duenas F.J."/>
            <person name="Barrasa J.M."/>
            <person name="Sanchez-Garcia M."/>
            <person name="Camarero S."/>
            <person name="Miyauchi S."/>
            <person name="Serrano A."/>
            <person name="Linde D."/>
            <person name="Babiker R."/>
            <person name="Drula E."/>
            <person name="Ayuso-Fernandez I."/>
            <person name="Pacheco R."/>
            <person name="Padilla G."/>
            <person name="Ferreira P."/>
            <person name="Barriuso J."/>
            <person name="Kellner H."/>
            <person name="Castanera R."/>
            <person name="Alfaro M."/>
            <person name="Ramirez L."/>
            <person name="Pisabarro A.G."/>
            <person name="Kuo A."/>
            <person name="Tritt A."/>
            <person name="Lipzen A."/>
            <person name="He G."/>
            <person name="Yan M."/>
            <person name="Ng V."/>
            <person name="Cullen D."/>
            <person name="Martin F."/>
            <person name="Rosso M.-N."/>
            <person name="Henrissat B."/>
            <person name="Hibbett D."/>
            <person name="Martinez A.T."/>
            <person name="Grigoriev I.V."/>
        </authorList>
    </citation>
    <scope>NUCLEOTIDE SEQUENCE</scope>
    <source>
        <strain evidence="11">CBS 506.95</strain>
    </source>
</reference>
<keyword evidence="12" id="KW-1185">Reference proteome</keyword>
<evidence type="ECO:0000256" key="10">
    <source>
        <dbReference type="SAM" id="SignalP"/>
    </source>
</evidence>
<feature type="chain" id="PRO_5040415464" evidence="10">
    <location>
        <begin position="23"/>
        <end position="69"/>
    </location>
</feature>